<dbReference type="InterPro" id="IPR038461">
    <property type="entry name" value="Schlafen_AlbA_2_dom_sf"/>
</dbReference>
<sequence>MPHAEPRPLHEFYASFIKPYTIRGRENMRETSARDLEEAIRLLQAGSTAHALEHQHLDFKVDGRSADDDLVNIAEAAACFANASGGLVVVGVHDRIAGPQAIIGSRLDPERTRSRIYELTEPSLLVDVIAREHDGVQIVVVDVPASVTVHSAKSRIPSERIGDSCSQMSTDRIASVIAERRGLDWSASASGTKASSCDPIALAAVRRLLERAVSPAGRRLAQQTQDIDVLRGLGVVTEDDRLTNAGALLVTNQYEHTATFSYVHKRTPTGTVTANEQLSGPLVLLLEQLFQLIGARIDTTPVSIGKGQQLHVSDLPEAAIREVVVNAAMHRDYRGLGRVTVEHTQTQLVVTSPGGFVSGVRADNVLTTSSRPRNGQLAGALRALGYAETAGSGVDKMYAEMARLGHQPPSFLSEGDHVRVTLIGGAPNSALTRFVATLPPEETEDADTMTILLTLLTQRTVTADGLVPLLQKSGTSEAQSVLERLSSERVPLLEPTRETSRKTLPRYRLREGPLAALGAAVTYRRRTTDQLDRKVIELLRETGSINARMVRVFLDLDAQTASRLIADLMKRDLLEKSPGPERGPSVSYGPGSAFPVKVRHHRAASGPDEQLEFPME</sequence>
<evidence type="ECO:0000313" key="4">
    <source>
        <dbReference type="Proteomes" id="UP000283946"/>
    </source>
</evidence>
<organism evidence="3 4">
    <name type="scientific">Rathayibacter iranicus</name>
    <dbReference type="NCBI Taxonomy" id="59737"/>
    <lineage>
        <taxon>Bacteria</taxon>
        <taxon>Bacillati</taxon>
        <taxon>Actinomycetota</taxon>
        <taxon>Actinomycetes</taxon>
        <taxon>Micrococcales</taxon>
        <taxon>Microbacteriaceae</taxon>
        <taxon>Rathayibacter</taxon>
    </lineage>
</organism>
<feature type="domain" description="Schlafen AlbA-2" evidence="2">
    <location>
        <begin position="53"/>
        <end position="168"/>
    </location>
</feature>
<accession>A0AAD1AGI9</accession>
<dbReference type="EMBL" id="CP028130">
    <property type="protein sequence ID" value="AZZ56600.1"/>
    <property type="molecule type" value="Genomic_DNA"/>
</dbReference>
<dbReference type="PANTHER" id="PTHR30595">
    <property type="entry name" value="GLPR-RELATED TRANSCRIPTIONAL REPRESSOR"/>
    <property type="match status" value="1"/>
</dbReference>
<dbReference type="InterPro" id="IPR007421">
    <property type="entry name" value="Schlafen_AlbA_2_dom"/>
</dbReference>
<dbReference type="Pfam" id="PF04326">
    <property type="entry name" value="SLFN_AlbA_2"/>
    <property type="match status" value="1"/>
</dbReference>
<dbReference type="Gene3D" id="6.10.10.130">
    <property type="match status" value="1"/>
</dbReference>
<dbReference type="Proteomes" id="UP000283946">
    <property type="component" value="Chromosome"/>
</dbReference>
<dbReference type="InterPro" id="IPR038475">
    <property type="entry name" value="RecG_C_sf"/>
</dbReference>
<evidence type="ECO:0000259" key="2">
    <source>
        <dbReference type="Pfam" id="PF04326"/>
    </source>
</evidence>
<evidence type="ECO:0000313" key="3">
    <source>
        <dbReference type="EMBL" id="AZZ56600.1"/>
    </source>
</evidence>
<dbReference type="Gene3D" id="3.30.950.30">
    <property type="entry name" value="Schlafen, AAA domain"/>
    <property type="match status" value="1"/>
</dbReference>
<dbReference type="Pfam" id="PF13749">
    <property type="entry name" value="HATPase_c_4"/>
    <property type="match status" value="1"/>
</dbReference>
<dbReference type="KEGG" id="ria:C7V51_12485"/>
<dbReference type="PANTHER" id="PTHR30595:SF6">
    <property type="entry name" value="SCHLAFEN ALBA-2 DOMAIN-CONTAINING PROTEIN"/>
    <property type="match status" value="1"/>
</dbReference>
<evidence type="ECO:0000256" key="1">
    <source>
        <dbReference type="SAM" id="MobiDB-lite"/>
    </source>
</evidence>
<gene>
    <name evidence="3" type="ORF">C7V51_12485</name>
</gene>
<dbReference type="Gene3D" id="3.30.565.60">
    <property type="match status" value="1"/>
</dbReference>
<protein>
    <submittedName>
        <fullName evidence="3">Transcriptional regulator</fullName>
    </submittedName>
</protein>
<dbReference type="AlphaFoldDB" id="A0AAD1AGI9"/>
<feature type="region of interest" description="Disordered" evidence="1">
    <location>
        <begin position="575"/>
        <end position="594"/>
    </location>
</feature>
<reference evidence="3 4" key="1">
    <citation type="submission" date="2018-03" db="EMBL/GenBank/DDBJ databases">
        <title>Bacteriophage NCPPB3778 and a type I-E CRISPR drive the evolution of the US Biological Select Agent, Rathayibacter toxicus.</title>
        <authorList>
            <person name="Davis E.W.II."/>
            <person name="Tabima J.F."/>
            <person name="Weisberg A.J."/>
            <person name="Dantas Lopes L."/>
            <person name="Wiseman M.S."/>
            <person name="Wiseman M.S."/>
            <person name="Pupko T."/>
            <person name="Belcher M.S."/>
            <person name="Sechler A.J."/>
            <person name="Tancos M.A."/>
            <person name="Schroeder B.K."/>
            <person name="Murray T.D."/>
            <person name="Luster D.G."/>
            <person name="Schneider W.L."/>
            <person name="Rogers E."/>
            <person name="Andreote F.D."/>
            <person name="Grunwald N.J."/>
            <person name="Putnam M.L."/>
            <person name="Chang J.H."/>
        </authorList>
    </citation>
    <scope>NUCLEOTIDE SEQUENCE [LARGE SCALE GENOMIC DNA]</scope>
    <source>
        <strain evidence="3 4">NCCPB 2253</strain>
    </source>
</reference>
<name>A0AAD1AGI9_9MICO</name>
<proteinExistence type="predicted"/>